<name>X0X6B1_9ZZZZ</name>
<feature type="non-terminal residue" evidence="2">
    <location>
        <position position="1"/>
    </location>
</feature>
<feature type="region of interest" description="Disordered" evidence="1">
    <location>
        <begin position="194"/>
        <end position="235"/>
    </location>
</feature>
<sequence>CLKTLNTVFQNPNIYATFGSMANAPWQFKKWKKYNRANINDGEGAYFPHLRTTRASVAKAIPPYYMQTETGDWLHVCTDVALFMAVIEAVGHEGYVFLKNAFVHYNTSNHNKNTKEGYTNSKGSDMRIYYRSTIRDKIPMKKITQNINYMSGSAAPVAQQTLSQPQSNIPVHHHQVRNRPQQFQNNQRVMPNYQHQQQFQQPQQFMQGHQQQQFMQANPRMQQQQQIRRVSSRYR</sequence>
<proteinExistence type="predicted"/>
<protein>
    <submittedName>
        <fullName evidence="2">Uncharacterized protein</fullName>
    </submittedName>
</protein>
<evidence type="ECO:0000256" key="1">
    <source>
        <dbReference type="SAM" id="MobiDB-lite"/>
    </source>
</evidence>
<accession>X0X6B1</accession>
<comment type="caution">
    <text evidence="2">The sequence shown here is derived from an EMBL/GenBank/DDBJ whole genome shotgun (WGS) entry which is preliminary data.</text>
</comment>
<evidence type="ECO:0000313" key="2">
    <source>
        <dbReference type="EMBL" id="GAG20501.1"/>
    </source>
</evidence>
<feature type="compositionally biased region" description="Low complexity" evidence="1">
    <location>
        <begin position="194"/>
        <end position="226"/>
    </location>
</feature>
<reference evidence="2" key="1">
    <citation type="journal article" date="2014" name="Front. Microbiol.">
        <title>High frequency of phylogenetically diverse reductive dehalogenase-homologous genes in deep subseafloor sedimentary metagenomes.</title>
        <authorList>
            <person name="Kawai M."/>
            <person name="Futagami T."/>
            <person name="Toyoda A."/>
            <person name="Takaki Y."/>
            <person name="Nishi S."/>
            <person name="Hori S."/>
            <person name="Arai W."/>
            <person name="Tsubouchi T."/>
            <person name="Morono Y."/>
            <person name="Uchiyama I."/>
            <person name="Ito T."/>
            <person name="Fujiyama A."/>
            <person name="Inagaki F."/>
            <person name="Takami H."/>
        </authorList>
    </citation>
    <scope>NUCLEOTIDE SEQUENCE</scope>
    <source>
        <strain evidence="2">Expedition CK06-06</strain>
    </source>
</reference>
<dbReference type="AlphaFoldDB" id="X0X6B1"/>
<organism evidence="2">
    <name type="scientific">marine sediment metagenome</name>
    <dbReference type="NCBI Taxonomy" id="412755"/>
    <lineage>
        <taxon>unclassified sequences</taxon>
        <taxon>metagenomes</taxon>
        <taxon>ecological metagenomes</taxon>
    </lineage>
</organism>
<gene>
    <name evidence="2" type="ORF">S01H1_51101</name>
</gene>
<dbReference type="EMBL" id="BARS01032963">
    <property type="protein sequence ID" value="GAG20501.1"/>
    <property type="molecule type" value="Genomic_DNA"/>
</dbReference>